<dbReference type="AlphaFoldDB" id="A0A212KK25"/>
<protein>
    <submittedName>
        <fullName evidence="1">Uncharacterized protein</fullName>
    </submittedName>
</protein>
<name>A0A212KK25_9PROT</name>
<accession>A0A212KK25</accession>
<gene>
    <name evidence="1" type="ORF">KL86APRO_20394</name>
</gene>
<evidence type="ECO:0000313" key="1">
    <source>
        <dbReference type="EMBL" id="SBW12002.1"/>
    </source>
</evidence>
<reference evidence="1" key="1">
    <citation type="submission" date="2016-04" db="EMBL/GenBank/DDBJ databases">
        <authorList>
            <person name="Evans L.H."/>
            <person name="Alamgir A."/>
            <person name="Owens N."/>
            <person name="Weber N.D."/>
            <person name="Virtaneva K."/>
            <person name="Barbian K."/>
            <person name="Babar A."/>
            <person name="Rosenke K."/>
        </authorList>
    </citation>
    <scope>NUCLEOTIDE SEQUENCE</scope>
    <source>
        <strain evidence="1">86</strain>
    </source>
</reference>
<sequence>MLIDFQTLVDTLVPLTLGDLTAEDRDQAIALAVTRYAADRPRTLVVDVAAGGAFLALPAGWVEGVSSISGIECPPDAVPPRPIDGWCVEQGLDGRRIRLPYSPAADATVRIAFTAPHVVDETTDTIPAVDREAVANWAAALLLDALSNRFAGDRTPTIASDSVDHASKTRDFAARARTARQLYLDHLGIDPKRNNAAGVVMTIPSIDSLGRPRHNRRGPAWL</sequence>
<proteinExistence type="predicted"/>
<dbReference type="EMBL" id="FLUO01000002">
    <property type="protein sequence ID" value="SBW12002.1"/>
    <property type="molecule type" value="Genomic_DNA"/>
</dbReference>
<organism evidence="1">
    <name type="scientific">uncultured Alphaproteobacteria bacterium</name>
    <dbReference type="NCBI Taxonomy" id="91750"/>
    <lineage>
        <taxon>Bacteria</taxon>
        <taxon>Pseudomonadati</taxon>
        <taxon>Pseudomonadota</taxon>
        <taxon>Alphaproteobacteria</taxon>
        <taxon>environmental samples</taxon>
    </lineage>
</organism>